<protein>
    <submittedName>
        <fullName evidence="2">Uncharacterized protein</fullName>
    </submittedName>
</protein>
<feature type="transmembrane region" description="Helical" evidence="1">
    <location>
        <begin position="384"/>
        <end position="404"/>
    </location>
</feature>
<dbReference type="OrthoDB" id="423438at2759"/>
<keyword evidence="3" id="KW-1185">Reference proteome</keyword>
<reference evidence="2 3" key="1">
    <citation type="submission" date="2016-02" db="EMBL/GenBank/DDBJ databases">
        <title>Genome analysis of coral dinoflagellate symbionts highlights evolutionary adaptations to a symbiotic lifestyle.</title>
        <authorList>
            <person name="Aranda M."/>
            <person name="Li Y."/>
            <person name="Liew Y.J."/>
            <person name="Baumgarten S."/>
            <person name="Simakov O."/>
            <person name="Wilson M."/>
            <person name="Piel J."/>
            <person name="Ashoor H."/>
            <person name="Bougouffa S."/>
            <person name="Bajic V.B."/>
            <person name="Ryu T."/>
            <person name="Ravasi T."/>
            <person name="Bayer T."/>
            <person name="Micklem G."/>
            <person name="Kim H."/>
            <person name="Bhak J."/>
            <person name="Lajeunesse T.C."/>
            <person name="Voolstra C.R."/>
        </authorList>
    </citation>
    <scope>NUCLEOTIDE SEQUENCE [LARGE SCALE GENOMIC DNA]</scope>
    <source>
        <strain evidence="2 3">CCMP2467</strain>
    </source>
</reference>
<proteinExistence type="predicted"/>
<feature type="transmembrane region" description="Helical" evidence="1">
    <location>
        <begin position="424"/>
        <end position="442"/>
    </location>
</feature>
<name>A0A1Q9EU02_SYMMI</name>
<evidence type="ECO:0000256" key="1">
    <source>
        <dbReference type="SAM" id="Phobius"/>
    </source>
</evidence>
<dbReference type="Proteomes" id="UP000186817">
    <property type="component" value="Unassembled WGS sequence"/>
</dbReference>
<keyword evidence="1" id="KW-0472">Membrane</keyword>
<accession>A0A1Q9EU02</accession>
<dbReference type="AlphaFoldDB" id="A0A1Q9EU02"/>
<feature type="transmembrane region" description="Helical" evidence="1">
    <location>
        <begin position="575"/>
        <end position="594"/>
    </location>
</feature>
<keyword evidence="1" id="KW-1133">Transmembrane helix</keyword>
<sequence>MTQMLYWDIVGGADKGGILVRSGKELKSAEKPDRLSHGALVKEVEFIESNGRLHYQIVNGTGPESGWVSIQISGKELARRTEAPLGEEEEKPDGMSTAAFRMQRRCRRELHRPVAEWQAISDLRFLRQEVRQAIEHRMVMPIIEPVFDDERPDPFNPEDDRIGPNMYNLTDNYIKPLTLDAGRMSWALLRNPEGLPCDLFITHAWQEGAFEFLDKVLASWPRGKRAAWCCVLAMPQSLPRYINSLIAVPRTSPFALALQNASHMLVVPTQVCSIYSRLWCGYEAYLATYYNKVVITARPPLKRLPSVAVALLTTVTGAVVGFFWSAAGKAAASPTDTFDTWKDVVHSLQVSYALGAKPPFIFEDVAAGCVVLVVLCGRSSRAIAGLNCLGSLALGFILGFWTRIFSTLGFLPLRVVTQDPTGKFLLIPLFFIFLVSSEMDRLHAVQRKQESSSLQLKKGTRVQDATCGNPDDTNTIKGEIADRWSQVEASVQVLLDSGMSTPALREVRQQQFSVRGLADVKLSRCWLALAVWLFHFLLYGCSDALLGGMNGILMGSTVVLWCSAERDDKAFLGSLSAKIVTLAFATCYAISYGFKLKELADVQKALIVDLVLLGVVEQVTKNHTKMAPGMFYGLQFPWTEEMLLSSKFGAEWLTQAMHVAGTLPLDNKVTKVSADPFKITTGNNGGKFLFEVEYQNPSEDLHTRLFAKIPHSMEYYFGDISNETSNWILITESVPFKDPKRLDFEGKTRGDPKEQLKPFEIEGPYDKCMDWCLRGTPSEYYMALVKCGARMAGLAKAGKFGDEQLIGKYFENFNAVPKEAFGMQPGCSGQPPNQLKAKLDSAMSFMADTGKALFPSFCGTEAWQNKFRGTMMKLNAYFAEMNCWCHADKDYIAFTHNNLNVDNAYFWRDEAGNLDLGVFDWGSMGSKSLGFKMWWWLYCGEFEEMSANMDRYLDCCVESLQEYGGPRLDKEVLRMQFILTALSQMFGLVAAVGQIYKMCPKKEWPSIKDRYDPRVGENIHGKSTLRLYLQVMRTICLIIEEWKADKVLDEFEAKAHDLSGGFDVHVPRVSYGRDQHLLPEERSLNYDGMIHRAWDNFGDASLFQRRKSPLLASHWHDSDPALEGAWGT</sequence>
<feature type="transmembrane region" description="Helical" evidence="1">
    <location>
        <begin position="360"/>
        <end position="377"/>
    </location>
</feature>
<keyword evidence="1" id="KW-0812">Transmembrane</keyword>
<comment type="caution">
    <text evidence="2">The sequence shown here is derived from an EMBL/GenBank/DDBJ whole genome shotgun (WGS) entry which is preliminary data.</text>
</comment>
<feature type="transmembrane region" description="Helical" evidence="1">
    <location>
        <begin position="545"/>
        <end position="563"/>
    </location>
</feature>
<feature type="transmembrane region" description="Helical" evidence="1">
    <location>
        <begin position="307"/>
        <end position="327"/>
    </location>
</feature>
<organism evidence="2 3">
    <name type="scientific">Symbiodinium microadriaticum</name>
    <name type="common">Dinoflagellate</name>
    <name type="synonym">Zooxanthella microadriatica</name>
    <dbReference type="NCBI Taxonomy" id="2951"/>
    <lineage>
        <taxon>Eukaryota</taxon>
        <taxon>Sar</taxon>
        <taxon>Alveolata</taxon>
        <taxon>Dinophyceae</taxon>
        <taxon>Suessiales</taxon>
        <taxon>Symbiodiniaceae</taxon>
        <taxon>Symbiodinium</taxon>
    </lineage>
</organism>
<dbReference type="EMBL" id="LSRX01000069">
    <property type="protein sequence ID" value="OLQ10905.1"/>
    <property type="molecule type" value="Genomic_DNA"/>
</dbReference>
<feature type="transmembrane region" description="Helical" evidence="1">
    <location>
        <begin position="522"/>
        <end position="539"/>
    </location>
</feature>
<gene>
    <name evidence="2" type="ORF">AK812_SmicGene5324</name>
</gene>
<evidence type="ECO:0000313" key="2">
    <source>
        <dbReference type="EMBL" id="OLQ10905.1"/>
    </source>
</evidence>
<evidence type="ECO:0000313" key="3">
    <source>
        <dbReference type="Proteomes" id="UP000186817"/>
    </source>
</evidence>